<accession>A0A1X6YA65</accession>
<evidence type="ECO:0000256" key="1">
    <source>
        <dbReference type="ARBA" id="ARBA00023002"/>
    </source>
</evidence>
<evidence type="ECO:0000313" key="2">
    <source>
        <dbReference type="EMBL" id="SLN13470.1"/>
    </source>
</evidence>
<dbReference type="InterPro" id="IPR050982">
    <property type="entry name" value="Auxin_biosynth/cation_transpt"/>
</dbReference>
<dbReference type="AlphaFoldDB" id="A0A1X6YA65"/>
<dbReference type="GO" id="GO:0004497">
    <property type="term" value="F:monooxygenase activity"/>
    <property type="evidence" value="ECO:0007669"/>
    <property type="project" value="TreeGrafter"/>
</dbReference>
<reference evidence="2 3" key="1">
    <citation type="submission" date="2017-03" db="EMBL/GenBank/DDBJ databases">
        <authorList>
            <person name="Afonso C.L."/>
            <person name="Miller P.J."/>
            <person name="Scott M.A."/>
            <person name="Spackman E."/>
            <person name="Goraichik I."/>
            <person name="Dimitrov K.M."/>
            <person name="Suarez D.L."/>
            <person name="Swayne D.E."/>
        </authorList>
    </citation>
    <scope>NUCLEOTIDE SEQUENCE [LARGE SCALE GENOMIC DNA]</scope>
    <source>
        <strain evidence="2 3">CECT 7751</strain>
    </source>
</reference>
<dbReference type="EMBL" id="FWFN01000001">
    <property type="protein sequence ID" value="SLN13470.1"/>
    <property type="molecule type" value="Genomic_DNA"/>
</dbReference>
<dbReference type="RefSeq" id="WP_085886207.1">
    <property type="nucleotide sequence ID" value="NZ_FWFN01000001.1"/>
</dbReference>
<proteinExistence type="predicted"/>
<organism evidence="2 3">
    <name type="scientific">Pseudooceanicola marinus</name>
    <dbReference type="NCBI Taxonomy" id="396013"/>
    <lineage>
        <taxon>Bacteria</taxon>
        <taxon>Pseudomonadati</taxon>
        <taxon>Pseudomonadota</taxon>
        <taxon>Alphaproteobacteria</taxon>
        <taxon>Rhodobacterales</taxon>
        <taxon>Paracoccaceae</taxon>
        <taxon>Pseudooceanicola</taxon>
    </lineage>
</organism>
<sequence length="485" mass="53116">MTDTRSGLSALETRLAKDLTLLELPSKSWVPAREHAGQRVRDVIFVGAGMCGLAGAARLTLSGVDNIVLYDAAPKGLEGPWDTFARMKTLRSPKTLAGPCLGLPALTFRAWYEAQWGEDAFDALGKIPKGMWMDYLRWYRDVLNLPVVNETRVSDVQDAGDNLIAVTLTDAKGTRTEYCRHLVLATGRSGLGGGAVPGFLSDVDRRFWAHSADDIDFAALKDKRVIVIGAGASAMDNAATALEAGAAQLDMLIRRKEMPRVNKMTGIGSQGVVHGMRYLPDAWNYRFNDYVNSQQVPPPRSSTLRVTEHPNARTFLGCPVEDVQEAGDHIVVKTPYADFESDFVIAATGFRNDFTGRDEFSAFAPYIKTWKDGVYDPSMGKPIPFMTDAPYLGDAYEFLEKEPGSCPMLARIHCFNDAAMLSHGKLSGDIPAISAGADRLMRGIVAEMFSADVETHYQGLQAYDVPELQGDEWVDSTPTLMETAK</sequence>
<dbReference type="OrthoDB" id="8671611at2"/>
<dbReference type="SUPFAM" id="SSF51905">
    <property type="entry name" value="FAD/NAD(P)-binding domain"/>
    <property type="match status" value="1"/>
</dbReference>
<evidence type="ECO:0000313" key="3">
    <source>
        <dbReference type="Proteomes" id="UP000193963"/>
    </source>
</evidence>
<dbReference type="PANTHER" id="PTHR43539">
    <property type="entry name" value="FLAVIN-BINDING MONOOXYGENASE-LIKE PROTEIN (AFU_ORTHOLOGUE AFUA_4G09220)"/>
    <property type="match status" value="1"/>
</dbReference>
<protein>
    <submittedName>
        <fullName evidence="2">Dihydropyrimidine dehydrogenase subunit A</fullName>
    </submittedName>
</protein>
<dbReference type="Proteomes" id="UP000193963">
    <property type="component" value="Unassembled WGS sequence"/>
</dbReference>
<dbReference type="InterPro" id="IPR036188">
    <property type="entry name" value="FAD/NAD-bd_sf"/>
</dbReference>
<name>A0A1X6YA65_9RHOB</name>
<dbReference type="PANTHER" id="PTHR43539:SF91">
    <property type="entry name" value="FAD-DEPENDENT URATE HYDROXYLASE"/>
    <property type="match status" value="1"/>
</dbReference>
<dbReference type="GO" id="GO:0050660">
    <property type="term" value="F:flavin adenine dinucleotide binding"/>
    <property type="evidence" value="ECO:0007669"/>
    <property type="project" value="TreeGrafter"/>
</dbReference>
<dbReference type="Gene3D" id="3.50.50.60">
    <property type="entry name" value="FAD/NAD(P)-binding domain"/>
    <property type="match status" value="1"/>
</dbReference>
<gene>
    <name evidence="2" type="ORF">PSM7751_00285</name>
</gene>
<dbReference type="PRINTS" id="PR00411">
    <property type="entry name" value="PNDRDTASEI"/>
</dbReference>
<keyword evidence="1" id="KW-0560">Oxidoreductase</keyword>
<dbReference type="Pfam" id="PF13738">
    <property type="entry name" value="Pyr_redox_3"/>
    <property type="match status" value="1"/>
</dbReference>
<keyword evidence="3" id="KW-1185">Reference proteome</keyword>